<dbReference type="PROSITE" id="PS50878">
    <property type="entry name" value="RT_POL"/>
    <property type="match status" value="1"/>
</dbReference>
<dbReference type="Gene3D" id="3.30.70.270">
    <property type="match status" value="1"/>
</dbReference>
<dbReference type="InterPro" id="IPR043128">
    <property type="entry name" value="Rev_trsase/Diguanyl_cyclase"/>
</dbReference>
<dbReference type="InterPro" id="IPR043502">
    <property type="entry name" value="DNA/RNA_pol_sf"/>
</dbReference>
<keyword evidence="4" id="KW-1185">Reference proteome</keyword>
<evidence type="ECO:0000259" key="1">
    <source>
        <dbReference type="PROSITE" id="PS50878"/>
    </source>
</evidence>
<comment type="caution">
    <text evidence="3">The sequence shown here is derived from an EMBL/GenBank/DDBJ whole genome shotgun (WGS) entry which is preliminary data.</text>
</comment>
<dbReference type="CDD" id="cd09276">
    <property type="entry name" value="Rnase_HI_RT_non_LTR"/>
    <property type="match status" value="1"/>
</dbReference>
<dbReference type="InterPro" id="IPR036397">
    <property type="entry name" value="RNaseH_sf"/>
</dbReference>
<dbReference type="SUPFAM" id="SSF56672">
    <property type="entry name" value="DNA/RNA polymerases"/>
    <property type="match status" value="1"/>
</dbReference>
<proteinExistence type="predicted"/>
<evidence type="ECO:0000313" key="3">
    <source>
        <dbReference type="EMBL" id="KAK7102317.1"/>
    </source>
</evidence>
<dbReference type="Pfam" id="PF00078">
    <property type="entry name" value="RVT_1"/>
    <property type="match status" value="1"/>
</dbReference>
<dbReference type="PROSITE" id="PS50879">
    <property type="entry name" value="RNASE_H_1"/>
    <property type="match status" value="1"/>
</dbReference>
<dbReference type="GO" id="GO:0004523">
    <property type="term" value="F:RNA-DNA hybrid ribonuclease activity"/>
    <property type="evidence" value="ECO:0007669"/>
    <property type="project" value="InterPro"/>
</dbReference>
<feature type="domain" description="Reverse transcriptase" evidence="1">
    <location>
        <begin position="1"/>
        <end position="151"/>
    </location>
</feature>
<accession>A0AAN9GBN7</accession>
<dbReference type="EMBL" id="JBAMIC010000010">
    <property type="protein sequence ID" value="KAK7102317.1"/>
    <property type="molecule type" value="Genomic_DNA"/>
</dbReference>
<dbReference type="InterPro" id="IPR012337">
    <property type="entry name" value="RNaseH-like_sf"/>
</dbReference>
<dbReference type="AlphaFoldDB" id="A0AAN9GBN7"/>
<dbReference type="GO" id="GO:0003676">
    <property type="term" value="F:nucleic acid binding"/>
    <property type="evidence" value="ECO:0007669"/>
    <property type="project" value="InterPro"/>
</dbReference>
<dbReference type="InterPro" id="IPR002156">
    <property type="entry name" value="RNaseH_domain"/>
</dbReference>
<organism evidence="3 4">
    <name type="scientific">Littorina saxatilis</name>
    <dbReference type="NCBI Taxonomy" id="31220"/>
    <lineage>
        <taxon>Eukaryota</taxon>
        <taxon>Metazoa</taxon>
        <taxon>Spiralia</taxon>
        <taxon>Lophotrochozoa</taxon>
        <taxon>Mollusca</taxon>
        <taxon>Gastropoda</taxon>
        <taxon>Caenogastropoda</taxon>
        <taxon>Littorinimorpha</taxon>
        <taxon>Littorinoidea</taxon>
        <taxon>Littorinidae</taxon>
        <taxon>Littorina</taxon>
    </lineage>
</organism>
<dbReference type="PANTHER" id="PTHR33332">
    <property type="entry name" value="REVERSE TRANSCRIPTASE DOMAIN-CONTAINING PROTEIN"/>
    <property type="match status" value="1"/>
</dbReference>
<protein>
    <submittedName>
        <fullName evidence="3">Uncharacterized protein</fullName>
    </submittedName>
</protein>
<name>A0AAN9GBN7_9CAEN</name>
<dbReference type="Pfam" id="PF00075">
    <property type="entry name" value="RNase_H"/>
    <property type="match status" value="1"/>
</dbReference>
<dbReference type="GO" id="GO:0006259">
    <property type="term" value="P:DNA metabolic process"/>
    <property type="evidence" value="ECO:0007669"/>
    <property type="project" value="UniProtKB-ARBA"/>
</dbReference>
<dbReference type="Gene3D" id="3.30.420.10">
    <property type="entry name" value="Ribonuclease H-like superfamily/Ribonuclease H"/>
    <property type="match status" value="1"/>
</dbReference>
<sequence>MQKCGIRGHMYEWICQYLTNRKARVRNQRHRSRKKTLKEGVPQGGVLSPTLFLIFMNDVLKDMPKWIHGAIYADDLVIWCSEQYLTTATVRMQEALKKIEDWTRKWMVTLNAKKTTFTIFSLSTRVQTTTLKVGDHILPEDKSPTYLGITFDPRMTWKHQIDRCTKKARLHMSLMKKLSGTTWGADYNVQKTLYTGRIRPVLEYGMAAWGTAAKSSFDRASKIQNQAARIITGAMKSTPIQAMETLTGLEALESRRDTKTLLQYAKYKRMQAHPMHERTSMPTKCRLKRESFLQARRLERRDPDLMEQAAAPISIPTTLPTWKRKEFPEICTTVPGILQKQVQSEAERKALTLEYISQTYPNEEWTHAYTDGSAEKATRNGGGGILICRKDAAPIKKSIATGKFSTNYKAEAEALKEAAGVLKNSLMLPGDTICRKIVIFSDALSVLQALSNPQNQDVSELATALTTLQQSTEKTVIQWIPSHCNIQGNEEADRLAKEGGKLPQENQQVTFGEAKTIVKEKQRKRWLQQHPHYNPRDSYYQLSRKDQVIIVRLRTGHCRLRQHMFSKFHIGDTPVCHCGIADMTVEHLLQHCPIHQKLRAEIWSADTPVQEKIFGNLRSLRCTADFIRSSGVPV</sequence>
<reference evidence="3 4" key="1">
    <citation type="submission" date="2024-02" db="EMBL/GenBank/DDBJ databases">
        <title>Chromosome-scale genome assembly of the rough periwinkle Littorina saxatilis.</title>
        <authorList>
            <person name="De Jode A."/>
            <person name="Faria R."/>
            <person name="Formenti G."/>
            <person name="Sims Y."/>
            <person name="Smith T.P."/>
            <person name="Tracey A."/>
            <person name="Wood J.M.D."/>
            <person name="Zagrodzka Z.B."/>
            <person name="Johannesson K."/>
            <person name="Butlin R.K."/>
            <person name="Leder E.H."/>
        </authorList>
    </citation>
    <scope>NUCLEOTIDE SEQUENCE [LARGE SCALE GENOMIC DNA]</scope>
    <source>
        <strain evidence="3">Snail1</strain>
        <tissue evidence="3">Muscle</tissue>
    </source>
</reference>
<dbReference type="SUPFAM" id="SSF53098">
    <property type="entry name" value="Ribonuclease H-like"/>
    <property type="match status" value="1"/>
</dbReference>
<evidence type="ECO:0000313" key="4">
    <source>
        <dbReference type="Proteomes" id="UP001374579"/>
    </source>
</evidence>
<evidence type="ECO:0000259" key="2">
    <source>
        <dbReference type="PROSITE" id="PS50879"/>
    </source>
</evidence>
<dbReference type="Proteomes" id="UP001374579">
    <property type="component" value="Unassembled WGS sequence"/>
</dbReference>
<dbReference type="InterPro" id="IPR000477">
    <property type="entry name" value="RT_dom"/>
</dbReference>
<feature type="domain" description="RNase H type-1" evidence="2">
    <location>
        <begin position="362"/>
        <end position="501"/>
    </location>
</feature>
<gene>
    <name evidence="3" type="ORF">V1264_020553</name>
</gene>